<dbReference type="STRING" id="870908.SAMN04488044_1341"/>
<dbReference type="PROSITE" id="PS51781">
    <property type="entry name" value="SH3B"/>
    <property type="match status" value="1"/>
</dbReference>
<proteinExistence type="predicted"/>
<accession>A0A1M5MUR0</accession>
<keyword evidence="3" id="KW-1185">Reference proteome</keyword>
<sequence>MIRLMVSILLIVTLGFYRLSDGADFQPGAFSELRRASAAVTPIVPNTKQPAPDTTPAQNTIFYTAENRDIFAEPFESRSLVGEMRPIPAEERIALGTTLRPRAQTREVAQVSRARIRPSVQTPQVQRVFGENAMMRDGPGTEYLVMGTLMRDSEVEVLQDPQNGWVKFRDPITGQVGWMAKNVLTKASF</sequence>
<dbReference type="OrthoDB" id="7433551at2"/>
<protein>
    <submittedName>
        <fullName evidence="2">SH3 domain-containing protein</fullName>
    </submittedName>
</protein>
<feature type="domain" description="SH3b" evidence="1">
    <location>
        <begin position="123"/>
        <end position="188"/>
    </location>
</feature>
<name>A0A1M5MUR0_9RHOB</name>
<evidence type="ECO:0000259" key="1">
    <source>
        <dbReference type="PROSITE" id="PS51781"/>
    </source>
</evidence>
<dbReference type="EMBL" id="FQWM01000002">
    <property type="protein sequence ID" value="SHG81056.1"/>
    <property type="molecule type" value="Genomic_DNA"/>
</dbReference>
<dbReference type="Gene3D" id="2.30.30.40">
    <property type="entry name" value="SH3 Domains"/>
    <property type="match status" value="1"/>
</dbReference>
<dbReference type="SMART" id="SM00287">
    <property type="entry name" value="SH3b"/>
    <property type="match status" value="1"/>
</dbReference>
<gene>
    <name evidence="2" type="ORF">SAMN04488044_1341</name>
</gene>
<evidence type="ECO:0000313" key="3">
    <source>
        <dbReference type="Proteomes" id="UP000184211"/>
    </source>
</evidence>
<reference evidence="3" key="1">
    <citation type="submission" date="2016-11" db="EMBL/GenBank/DDBJ databases">
        <authorList>
            <person name="Varghese N."/>
            <person name="Submissions S."/>
        </authorList>
    </citation>
    <scope>NUCLEOTIDE SEQUENCE [LARGE SCALE GENOMIC DNA]</scope>
    <source>
        <strain evidence="3">DSM 28223</strain>
    </source>
</reference>
<dbReference type="AlphaFoldDB" id="A0A1M5MUR0"/>
<dbReference type="Proteomes" id="UP000184211">
    <property type="component" value="Unassembled WGS sequence"/>
</dbReference>
<dbReference type="InterPro" id="IPR003646">
    <property type="entry name" value="SH3-like_bac-type"/>
</dbReference>
<evidence type="ECO:0000313" key="2">
    <source>
        <dbReference type="EMBL" id="SHG81056.1"/>
    </source>
</evidence>
<organism evidence="2 3">
    <name type="scientific">Cognatishimia maritima</name>
    <dbReference type="NCBI Taxonomy" id="870908"/>
    <lineage>
        <taxon>Bacteria</taxon>
        <taxon>Pseudomonadati</taxon>
        <taxon>Pseudomonadota</taxon>
        <taxon>Alphaproteobacteria</taxon>
        <taxon>Rhodobacterales</taxon>
        <taxon>Paracoccaceae</taxon>
        <taxon>Cognatishimia</taxon>
    </lineage>
</organism>